<keyword evidence="1" id="KW-0472">Membrane</keyword>
<keyword evidence="1" id="KW-1133">Transmembrane helix</keyword>
<sequence length="434" mass="47738">MTSAPNGQTCGTLGLVSSDSTVGDYAKYLYRPVSVRPRGISKQARDLFEKAALTYNPDLAWQAEQLGVLLESIRQGITIETGPHCQLILDPVTQAALQLGRIGLRQSQQRALIWYSCSTVTMESSAFAGPGWLSVNGRPGNLFGFSRRILAHHSVCASFYGIKFSPVLANRSSSPSKLTILSLDMIRQVLPSQAFTSPAAAFHSANQRIWAAEKKGSDTPLVTLDDDFASHLVALHLSQNDGLLSRILFQPERRGRLLSAAVAEATAPDPDLKWNTDFFWHFRDGRIRSMRQAGGKLVEQAHPDEFTLPFERHEILSAIEMGVLRPSLFVVLLVLGILPLFRVVGGPYQMRYYPSFLRIVKAALDLENADEAELAADLNDGPDHGWSLGVIDPSLLPAIYPFQEGYRAEIEALTNLPIDTASLDFAAFRFGDAK</sequence>
<protein>
    <submittedName>
        <fullName evidence="2">Uncharacterized protein</fullName>
    </submittedName>
</protein>
<evidence type="ECO:0000256" key="1">
    <source>
        <dbReference type="SAM" id="Phobius"/>
    </source>
</evidence>
<dbReference type="RefSeq" id="WP_164049207.1">
    <property type="nucleotide sequence ID" value="NZ_WUFV01000025.1"/>
</dbReference>
<evidence type="ECO:0000313" key="2">
    <source>
        <dbReference type="EMBL" id="NEK18980.1"/>
    </source>
</evidence>
<dbReference type="AlphaFoldDB" id="A0A7K3VP62"/>
<dbReference type="Proteomes" id="UP000471705">
    <property type="component" value="Unassembled WGS sequence"/>
</dbReference>
<evidence type="ECO:0000313" key="3">
    <source>
        <dbReference type="Proteomes" id="UP000471705"/>
    </source>
</evidence>
<dbReference type="EMBL" id="WUFV01000025">
    <property type="protein sequence ID" value="NEK18980.1"/>
    <property type="molecule type" value="Genomic_DNA"/>
</dbReference>
<organism evidence="2 3">
    <name type="scientific">Rhizobium leguminosarum</name>
    <dbReference type="NCBI Taxonomy" id="384"/>
    <lineage>
        <taxon>Bacteria</taxon>
        <taxon>Pseudomonadati</taxon>
        <taxon>Pseudomonadota</taxon>
        <taxon>Alphaproteobacteria</taxon>
        <taxon>Hyphomicrobiales</taxon>
        <taxon>Rhizobiaceae</taxon>
        <taxon>Rhizobium/Agrobacterium group</taxon>
        <taxon>Rhizobium</taxon>
    </lineage>
</organism>
<reference evidence="2 3" key="1">
    <citation type="submission" date="2019-12" db="EMBL/GenBank/DDBJ databases">
        <title>Rhizobium genotypes associated with high levels of biological nitrogen fixation by grain legumes in a temperate-maritime cropping system.</title>
        <authorList>
            <person name="Maluk M."/>
            <person name="Francesc Ferrando Molina F."/>
            <person name="Lopez Del Egido L."/>
            <person name="Lafos M."/>
            <person name="Langarica-Fuentes A."/>
            <person name="Gebre Yohannes G."/>
            <person name="Young M.W."/>
            <person name="Martin P."/>
            <person name="Gantlett R."/>
            <person name="Kenicer G."/>
            <person name="Hawes C."/>
            <person name="Begg G.S."/>
            <person name="Quilliam R.S."/>
            <person name="Squire G.R."/>
            <person name="Poole P.S."/>
            <person name="Young P.W."/>
            <person name="Iannetta P.M."/>
            <person name="James E.K."/>
        </authorList>
    </citation>
    <scope>NUCLEOTIDE SEQUENCE [LARGE SCALE GENOMIC DNA]</scope>
    <source>
        <strain evidence="2 3">JHI54</strain>
    </source>
</reference>
<proteinExistence type="predicted"/>
<keyword evidence="1" id="KW-0812">Transmembrane</keyword>
<feature type="transmembrane region" description="Helical" evidence="1">
    <location>
        <begin position="323"/>
        <end position="341"/>
    </location>
</feature>
<comment type="caution">
    <text evidence="2">The sequence shown here is derived from an EMBL/GenBank/DDBJ whole genome shotgun (WGS) entry which is preliminary data.</text>
</comment>
<gene>
    <name evidence="2" type="ORF">GR257_29770</name>
</gene>
<accession>A0A7K3VP62</accession>
<name>A0A7K3VP62_RHILE</name>